<protein>
    <recommendedName>
        <fullName evidence="4">Tat pathway signal sequence domain protein</fullName>
    </recommendedName>
</protein>
<feature type="signal peptide" evidence="1">
    <location>
        <begin position="1"/>
        <end position="28"/>
    </location>
</feature>
<dbReference type="GeneID" id="97403112"/>
<comment type="caution">
    <text evidence="2">The sequence shown here is derived from an EMBL/GenBank/DDBJ whole genome shotgun (WGS) entry which is preliminary data.</text>
</comment>
<evidence type="ECO:0000313" key="3">
    <source>
        <dbReference type="Proteomes" id="UP000010931"/>
    </source>
</evidence>
<dbReference type="STRING" id="85558.T45_07242"/>
<proteinExistence type="predicted"/>
<dbReference type="RefSeq" id="WP_006377880.1">
    <property type="nucleotide sequence ID" value="NZ_AEJB01000316.1"/>
</dbReference>
<evidence type="ECO:0000256" key="1">
    <source>
        <dbReference type="SAM" id="SignalP"/>
    </source>
</evidence>
<organism evidence="2 3">
    <name type="scientific">Streptomyces turgidiscabies (strain Car8)</name>
    <dbReference type="NCBI Taxonomy" id="698760"/>
    <lineage>
        <taxon>Bacteria</taxon>
        <taxon>Bacillati</taxon>
        <taxon>Actinomycetota</taxon>
        <taxon>Actinomycetes</taxon>
        <taxon>Kitasatosporales</taxon>
        <taxon>Streptomycetaceae</taxon>
        <taxon>Streptomyces</taxon>
    </lineage>
</organism>
<evidence type="ECO:0008006" key="4">
    <source>
        <dbReference type="Google" id="ProtNLM"/>
    </source>
</evidence>
<accession>L7F5Y2</accession>
<keyword evidence="3" id="KW-1185">Reference proteome</keyword>
<dbReference type="Proteomes" id="UP000010931">
    <property type="component" value="Unassembled WGS sequence"/>
</dbReference>
<feature type="chain" id="PRO_5003972994" description="Tat pathway signal sequence domain protein" evidence="1">
    <location>
        <begin position="29"/>
        <end position="213"/>
    </location>
</feature>
<dbReference type="AlphaFoldDB" id="L7F5Y2"/>
<reference evidence="2 3" key="1">
    <citation type="journal article" date="2011" name="Plasmid">
        <title>Streptomyces turgidiscabies Car8 contains a modular pathogenicity island that shares virulence genes with other actinobacterial plant pathogens.</title>
        <authorList>
            <person name="Huguet-Tapia J.C."/>
            <person name="Badger J.H."/>
            <person name="Loria R."/>
            <person name="Pettis G.S."/>
        </authorList>
    </citation>
    <scope>NUCLEOTIDE SEQUENCE [LARGE SCALE GENOMIC DNA]</scope>
    <source>
        <strain evidence="2 3">Car8</strain>
    </source>
</reference>
<gene>
    <name evidence="2" type="ORF">STRTUCAR8_04556</name>
</gene>
<keyword evidence="1" id="KW-0732">Signal</keyword>
<dbReference type="EMBL" id="AEJB01000316">
    <property type="protein sequence ID" value="ELP66993.1"/>
    <property type="molecule type" value="Genomic_DNA"/>
</dbReference>
<name>L7F5Y2_STRT8</name>
<sequence>MPRRRLKLTVALATAAASLSLAVAPAHSAPSDPVDPTVWTELAKTLAATAKYQYTPTAVTDGYKPAFCSAHPTLGGMGFHYINEKLYGSLDPAKPAALLYENRANEDWMDEVSDASWVDDLDSLDGEGPAVTAPSAATDSRRLVGAEWIVVDKDQNLATDDDRPSLFGVPFDGPMLGHEPGMPIHYDLHVWLWKKNPSGMFARWNPTVTCPTP</sequence>
<evidence type="ECO:0000313" key="2">
    <source>
        <dbReference type="EMBL" id="ELP66993.1"/>
    </source>
</evidence>
<feature type="non-terminal residue" evidence="2">
    <location>
        <position position="213"/>
    </location>
</feature>